<dbReference type="InterPro" id="IPR004242">
    <property type="entry name" value="Transposase_21"/>
</dbReference>
<evidence type="ECO:0000256" key="1">
    <source>
        <dbReference type="SAM" id="MobiDB-lite"/>
    </source>
</evidence>
<gene>
    <name evidence="2" type="ORF">U9M48_036403</name>
</gene>
<feature type="compositionally biased region" description="Basic and acidic residues" evidence="1">
    <location>
        <begin position="213"/>
        <end position="226"/>
    </location>
</feature>
<reference evidence="2 3" key="1">
    <citation type="submission" date="2024-02" db="EMBL/GenBank/DDBJ databases">
        <title>High-quality chromosome-scale genome assembly of Pensacola bahiagrass (Paspalum notatum Flugge var. saurae).</title>
        <authorList>
            <person name="Vega J.M."/>
            <person name="Podio M."/>
            <person name="Orjuela J."/>
            <person name="Siena L.A."/>
            <person name="Pessino S.C."/>
            <person name="Combes M.C."/>
            <person name="Mariac C."/>
            <person name="Albertini E."/>
            <person name="Pupilli F."/>
            <person name="Ortiz J.P.A."/>
            <person name="Leblanc O."/>
        </authorList>
    </citation>
    <scope>NUCLEOTIDE SEQUENCE [LARGE SCALE GENOMIC DNA]</scope>
    <source>
        <strain evidence="2">R1</strain>
        <tissue evidence="2">Leaf</tissue>
    </source>
</reference>
<dbReference type="EMBL" id="CP144752">
    <property type="protein sequence ID" value="WVZ90071.1"/>
    <property type="molecule type" value="Genomic_DNA"/>
</dbReference>
<organism evidence="2 3">
    <name type="scientific">Paspalum notatum var. saurae</name>
    <dbReference type="NCBI Taxonomy" id="547442"/>
    <lineage>
        <taxon>Eukaryota</taxon>
        <taxon>Viridiplantae</taxon>
        <taxon>Streptophyta</taxon>
        <taxon>Embryophyta</taxon>
        <taxon>Tracheophyta</taxon>
        <taxon>Spermatophyta</taxon>
        <taxon>Magnoliopsida</taxon>
        <taxon>Liliopsida</taxon>
        <taxon>Poales</taxon>
        <taxon>Poaceae</taxon>
        <taxon>PACMAD clade</taxon>
        <taxon>Panicoideae</taxon>
        <taxon>Andropogonodae</taxon>
        <taxon>Paspaleae</taxon>
        <taxon>Paspalinae</taxon>
        <taxon>Paspalum</taxon>
    </lineage>
</organism>
<feature type="region of interest" description="Disordered" evidence="1">
    <location>
        <begin position="205"/>
        <end position="236"/>
    </location>
</feature>
<sequence>MGPQNHQAQGFRKPVIIPQAVSSSQKSYPRRLHQAHTGKSAHYLRAPFPRSGLLHYADRSHWRKVDRTYPEFAEDARNIRFGLSTDGMNHNTWPVTLCMYNLATSMAKAEATRQRHQCVPTTNGQSNKGFRVCTHCLDETNSLYLKHCRKVVYMGHRQFLLSKHLLRKKGKHYTQADHRNKPIHRDGKIVFQMVKNLRIVLGKGSGSQLVPNEDGKGIEIHEERGVTQHGIGRTKQ</sequence>
<dbReference type="AlphaFoldDB" id="A0AAQ3XA17"/>
<dbReference type="Proteomes" id="UP001341281">
    <property type="component" value="Chromosome 08"/>
</dbReference>
<evidence type="ECO:0000313" key="3">
    <source>
        <dbReference type="Proteomes" id="UP001341281"/>
    </source>
</evidence>
<dbReference type="Pfam" id="PF02992">
    <property type="entry name" value="Transposase_21"/>
    <property type="match status" value="2"/>
</dbReference>
<keyword evidence="3" id="KW-1185">Reference proteome</keyword>
<proteinExistence type="predicted"/>
<protein>
    <submittedName>
        <fullName evidence="2">Uncharacterized protein</fullName>
    </submittedName>
</protein>
<evidence type="ECO:0000313" key="2">
    <source>
        <dbReference type="EMBL" id="WVZ90071.1"/>
    </source>
</evidence>
<accession>A0AAQ3XA17</accession>
<name>A0AAQ3XA17_PASNO</name>